<dbReference type="EMBL" id="JANQDX010000006">
    <property type="protein sequence ID" value="KAL0923620.1"/>
    <property type="molecule type" value="Genomic_DNA"/>
</dbReference>
<dbReference type="PANTHER" id="PTHR21136:SF214">
    <property type="entry name" value="VESICLE-ASSOCIATED MEMBRANE PROTEIN 714"/>
    <property type="match status" value="1"/>
</dbReference>
<organism evidence="7 8">
    <name type="scientific">Dendrobium thyrsiflorum</name>
    <name type="common">Pinecone-like raceme dendrobium</name>
    <name type="synonym">Orchid</name>
    <dbReference type="NCBI Taxonomy" id="117978"/>
    <lineage>
        <taxon>Eukaryota</taxon>
        <taxon>Viridiplantae</taxon>
        <taxon>Streptophyta</taxon>
        <taxon>Embryophyta</taxon>
        <taxon>Tracheophyta</taxon>
        <taxon>Spermatophyta</taxon>
        <taxon>Magnoliopsida</taxon>
        <taxon>Liliopsida</taxon>
        <taxon>Asparagales</taxon>
        <taxon>Orchidaceae</taxon>
        <taxon>Epidendroideae</taxon>
        <taxon>Malaxideae</taxon>
        <taxon>Dendrobiinae</taxon>
        <taxon>Dendrobium</taxon>
    </lineage>
</organism>
<dbReference type="PANTHER" id="PTHR21136">
    <property type="entry name" value="SNARE PROTEINS"/>
    <property type="match status" value="1"/>
</dbReference>
<comment type="caution">
    <text evidence="7">The sequence shown here is derived from an EMBL/GenBank/DDBJ whole genome shotgun (WGS) entry which is preliminary data.</text>
</comment>
<dbReference type="InterPro" id="IPR010908">
    <property type="entry name" value="Longin_dom"/>
</dbReference>
<dbReference type="PROSITE" id="PS50859">
    <property type="entry name" value="LONGIN"/>
    <property type="match status" value="1"/>
</dbReference>
<dbReference type="PROSITE" id="PS51257">
    <property type="entry name" value="PROKAR_LIPOPROTEIN"/>
    <property type="match status" value="1"/>
</dbReference>
<evidence type="ECO:0000256" key="3">
    <source>
        <dbReference type="ARBA" id="ARBA00046280"/>
    </source>
</evidence>
<dbReference type="SUPFAM" id="SSF64356">
    <property type="entry name" value="SNARE-like"/>
    <property type="match status" value="1"/>
</dbReference>
<keyword evidence="5" id="KW-0732">Signal</keyword>
<evidence type="ECO:0000256" key="5">
    <source>
        <dbReference type="SAM" id="SignalP"/>
    </source>
</evidence>
<dbReference type="Pfam" id="PF13774">
    <property type="entry name" value="Longin"/>
    <property type="match status" value="1"/>
</dbReference>
<dbReference type="Gene3D" id="3.30.450.50">
    <property type="entry name" value="Longin domain"/>
    <property type="match status" value="1"/>
</dbReference>
<evidence type="ECO:0000313" key="7">
    <source>
        <dbReference type="EMBL" id="KAL0923620.1"/>
    </source>
</evidence>
<evidence type="ECO:0000256" key="4">
    <source>
        <dbReference type="SAM" id="MobiDB-lite"/>
    </source>
</evidence>
<feature type="chain" id="PRO_5044828804" description="Longin domain-containing protein" evidence="5">
    <location>
        <begin position="20"/>
        <end position="145"/>
    </location>
</feature>
<dbReference type="GO" id="GO:0012505">
    <property type="term" value="C:endomembrane system"/>
    <property type="evidence" value="ECO:0007669"/>
    <property type="project" value="UniProtKB-SubCell"/>
</dbReference>
<name>A0ABD0VFA2_DENTH</name>
<comment type="similarity">
    <text evidence="1">Belongs to the synaptobrevin family.</text>
</comment>
<dbReference type="AlphaFoldDB" id="A0ABD0VFA2"/>
<dbReference type="Proteomes" id="UP001552299">
    <property type="component" value="Unassembled WGS sequence"/>
</dbReference>
<feature type="domain" description="Longin" evidence="6">
    <location>
        <begin position="26"/>
        <end position="63"/>
    </location>
</feature>
<comment type="subcellular location">
    <subcellularLocation>
        <location evidence="3">Endomembrane system</location>
        <topology evidence="3">Single-pass type IV membrane protein</topology>
    </subcellularLocation>
</comment>
<keyword evidence="2" id="KW-0472">Membrane</keyword>
<reference evidence="7 8" key="1">
    <citation type="journal article" date="2024" name="Plant Biotechnol. J.">
        <title>Dendrobium thyrsiflorum genome and its molecular insights into genes involved in important horticultural traits.</title>
        <authorList>
            <person name="Chen B."/>
            <person name="Wang J.Y."/>
            <person name="Zheng P.J."/>
            <person name="Li K.L."/>
            <person name="Liang Y.M."/>
            <person name="Chen X.F."/>
            <person name="Zhang C."/>
            <person name="Zhao X."/>
            <person name="He X."/>
            <person name="Zhang G.Q."/>
            <person name="Liu Z.J."/>
            <person name="Xu Q."/>
        </authorList>
    </citation>
    <scope>NUCLEOTIDE SEQUENCE [LARGE SCALE GENOMIC DNA]</scope>
    <source>
        <strain evidence="7">GZMU011</strain>
    </source>
</reference>
<evidence type="ECO:0000313" key="8">
    <source>
        <dbReference type="Proteomes" id="UP001552299"/>
    </source>
</evidence>
<dbReference type="InterPro" id="IPR051097">
    <property type="entry name" value="Synaptobrevin-like_transport"/>
</dbReference>
<dbReference type="InterPro" id="IPR011012">
    <property type="entry name" value="Longin-like_dom_sf"/>
</dbReference>
<sequence>MRGKSTPLMLMVLFSCAWPMIPLEVEFPFAYLEDIHMRFMKNYGRVAHSALAYAMNDEFARVLHHQMEYFSSNQTADTLNRLRGEVREPAACAGVEHGSKPRPSRRASTAAGYNRYGQEIKRNLSPLSLLLSQDQDEENINGATC</sequence>
<accession>A0ABD0VFA2</accession>
<evidence type="ECO:0000256" key="2">
    <source>
        <dbReference type="ARBA" id="ARBA00023136"/>
    </source>
</evidence>
<feature type="signal peptide" evidence="5">
    <location>
        <begin position="1"/>
        <end position="19"/>
    </location>
</feature>
<feature type="region of interest" description="Disordered" evidence="4">
    <location>
        <begin position="92"/>
        <end position="111"/>
    </location>
</feature>
<protein>
    <recommendedName>
        <fullName evidence="6">Longin domain-containing protein</fullName>
    </recommendedName>
</protein>
<evidence type="ECO:0000259" key="6">
    <source>
        <dbReference type="PROSITE" id="PS50859"/>
    </source>
</evidence>
<gene>
    <name evidence="7" type="ORF">M5K25_007684</name>
</gene>
<evidence type="ECO:0000256" key="1">
    <source>
        <dbReference type="ARBA" id="ARBA00008025"/>
    </source>
</evidence>
<proteinExistence type="inferred from homology"/>
<keyword evidence="8" id="KW-1185">Reference proteome</keyword>